<dbReference type="GO" id="GO:0009055">
    <property type="term" value="F:electron transfer activity"/>
    <property type="evidence" value="ECO:0007669"/>
    <property type="project" value="InterPro"/>
</dbReference>
<evidence type="ECO:0000256" key="2">
    <source>
        <dbReference type="ARBA" id="ARBA00022723"/>
    </source>
</evidence>
<dbReference type="InterPro" id="IPR036909">
    <property type="entry name" value="Cyt_c-like_dom_sf"/>
</dbReference>
<feature type="signal peptide" evidence="5">
    <location>
        <begin position="1"/>
        <end position="20"/>
    </location>
</feature>
<evidence type="ECO:0000256" key="3">
    <source>
        <dbReference type="ARBA" id="ARBA00023004"/>
    </source>
</evidence>
<dbReference type="Proteomes" id="UP000050786">
    <property type="component" value="Unassembled WGS sequence"/>
</dbReference>
<proteinExistence type="predicted"/>
<keyword evidence="2 4" id="KW-0479">Metal-binding</keyword>
<dbReference type="SUPFAM" id="SSF46626">
    <property type="entry name" value="Cytochrome c"/>
    <property type="match status" value="1"/>
</dbReference>
<dbReference type="Gene3D" id="1.10.760.10">
    <property type="entry name" value="Cytochrome c-like domain"/>
    <property type="match status" value="1"/>
</dbReference>
<evidence type="ECO:0000259" key="6">
    <source>
        <dbReference type="PROSITE" id="PS51007"/>
    </source>
</evidence>
<dbReference type="GO" id="GO:0020037">
    <property type="term" value="F:heme binding"/>
    <property type="evidence" value="ECO:0007669"/>
    <property type="project" value="InterPro"/>
</dbReference>
<evidence type="ECO:0000256" key="5">
    <source>
        <dbReference type="SAM" id="SignalP"/>
    </source>
</evidence>
<keyword evidence="1 4" id="KW-0349">Heme</keyword>
<feature type="chain" id="PRO_5006061295" description="Cytochrome c domain-containing protein" evidence="5">
    <location>
        <begin position="21"/>
        <end position="142"/>
    </location>
</feature>
<gene>
    <name evidence="7" type="ORF">RUM4293_04047</name>
</gene>
<evidence type="ECO:0000313" key="8">
    <source>
        <dbReference type="Proteomes" id="UP000050786"/>
    </source>
</evidence>
<keyword evidence="5" id="KW-0732">Signal</keyword>
<reference evidence="8" key="1">
    <citation type="submission" date="2015-09" db="EMBL/GenBank/DDBJ databases">
        <authorList>
            <person name="Rodrigo-Torres L."/>
            <person name="Arahal D.R."/>
        </authorList>
    </citation>
    <scope>NUCLEOTIDE SEQUENCE [LARGE SCALE GENOMIC DNA]</scope>
    <source>
        <strain evidence="8">CECT 4293</strain>
    </source>
</reference>
<dbReference type="Pfam" id="PF00034">
    <property type="entry name" value="Cytochrom_C"/>
    <property type="match status" value="1"/>
</dbReference>
<organism evidence="7 8">
    <name type="scientific">Ruegeria atlantica</name>
    <dbReference type="NCBI Taxonomy" id="81569"/>
    <lineage>
        <taxon>Bacteria</taxon>
        <taxon>Pseudomonadati</taxon>
        <taxon>Pseudomonadota</taxon>
        <taxon>Alphaproteobacteria</taxon>
        <taxon>Rhodobacterales</taxon>
        <taxon>Roseobacteraceae</taxon>
        <taxon>Ruegeria</taxon>
    </lineage>
</organism>
<dbReference type="AlphaFoldDB" id="A0A0P1E7Y5"/>
<feature type="domain" description="Cytochrome c" evidence="6">
    <location>
        <begin position="23"/>
        <end position="101"/>
    </location>
</feature>
<evidence type="ECO:0000313" key="7">
    <source>
        <dbReference type="EMBL" id="CUH45137.1"/>
    </source>
</evidence>
<protein>
    <recommendedName>
        <fullName evidence="6">Cytochrome c domain-containing protein</fullName>
    </recommendedName>
</protein>
<keyword evidence="3 4" id="KW-0408">Iron</keyword>
<dbReference type="EMBL" id="CYPS01000064">
    <property type="protein sequence ID" value="CUH45137.1"/>
    <property type="molecule type" value="Genomic_DNA"/>
</dbReference>
<name>A0A0P1E7Y5_9RHOB</name>
<accession>A0A0P1E7Y5</accession>
<evidence type="ECO:0000256" key="4">
    <source>
        <dbReference type="PROSITE-ProRule" id="PRU00433"/>
    </source>
</evidence>
<sequence>MRYFRIVASIVISSVATISAAEEFSDLGKDLFVEHCARCHGIDATGKGFDAIDLRTQPADLTKISERRGGVWPMLEVMSILDGYLKVQEPRDDMPVITELNDGPTVQFDTGNGLVTPIPSKLIEVAEYLESIQSPKPERYVP</sequence>
<keyword evidence="8" id="KW-1185">Reference proteome</keyword>
<dbReference type="PROSITE" id="PS51007">
    <property type="entry name" value="CYTC"/>
    <property type="match status" value="1"/>
</dbReference>
<dbReference type="InterPro" id="IPR009056">
    <property type="entry name" value="Cyt_c-like_dom"/>
</dbReference>
<dbReference type="GO" id="GO:0046872">
    <property type="term" value="F:metal ion binding"/>
    <property type="evidence" value="ECO:0007669"/>
    <property type="project" value="UniProtKB-KW"/>
</dbReference>
<evidence type="ECO:0000256" key="1">
    <source>
        <dbReference type="ARBA" id="ARBA00022617"/>
    </source>
</evidence>